<evidence type="ECO:0000313" key="5">
    <source>
        <dbReference type="EMBL" id="KAF2170526.1"/>
    </source>
</evidence>
<evidence type="ECO:0000256" key="1">
    <source>
        <dbReference type="ARBA" id="ARBA00006601"/>
    </source>
</evidence>
<dbReference type="Pfam" id="PF00984">
    <property type="entry name" value="UDPG_MGDP_dh"/>
    <property type="match status" value="1"/>
</dbReference>
<name>A0A6A6CYS6_ZASCE</name>
<evidence type="ECO:0000259" key="4">
    <source>
        <dbReference type="Pfam" id="PF03721"/>
    </source>
</evidence>
<dbReference type="InterPro" id="IPR008927">
    <property type="entry name" value="6-PGluconate_DH-like_C_sf"/>
</dbReference>
<organism evidence="5 6">
    <name type="scientific">Zasmidium cellare ATCC 36951</name>
    <dbReference type="NCBI Taxonomy" id="1080233"/>
    <lineage>
        <taxon>Eukaryota</taxon>
        <taxon>Fungi</taxon>
        <taxon>Dikarya</taxon>
        <taxon>Ascomycota</taxon>
        <taxon>Pezizomycotina</taxon>
        <taxon>Dothideomycetes</taxon>
        <taxon>Dothideomycetidae</taxon>
        <taxon>Mycosphaerellales</taxon>
        <taxon>Mycosphaerellaceae</taxon>
        <taxon>Zasmidium</taxon>
    </lineage>
</organism>
<dbReference type="PIRSF" id="PIRSF500136">
    <property type="entry name" value="UDP_ManNAc_DH"/>
    <property type="match status" value="1"/>
</dbReference>
<dbReference type="Gene3D" id="3.40.50.720">
    <property type="entry name" value="NAD(P)-binding Rossmann-like Domain"/>
    <property type="match status" value="2"/>
</dbReference>
<dbReference type="Proteomes" id="UP000799537">
    <property type="component" value="Unassembled WGS sequence"/>
</dbReference>
<dbReference type="PIRSF" id="PIRSF000124">
    <property type="entry name" value="UDPglc_GDPman_dh"/>
    <property type="match status" value="1"/>
</dbReference>
<dbReference type="PANTHER" id="PTHR43491">
    <property type="entry name" value="UDP-N-ACETYL-D-MANNOSAMINE DEHYDROGENASE"/>
    <property type="match status" value="1"/>
</dbReference>
<dbReference type="GO" id="GO:0016628">
    <property type="term" value="F:oxidoreductase activity, acting on the CH-CH group of donors, NAD or NADP as acceptor"/>
    <property type="evidence" value="ECO:0007669"/>
    <property type="project" value="InterPro"/>
</dbReference>
<dbReference type="SUPFAM" id="SSF48179">
    <property type="entry name" value="6-phosphogluconate dehydrogenase C-terminal domain-like"/>
    <property type="match status" value="1"/>
</dbReference>
<accession>A0A6A6CYS6</accession>
<dbReference type="GO" id="GO:0051287">
    <property type="term" value="F:NAD binding"/>
    <property type="evidence" value="ECO:0007669"/>
    <property type="project" value="InterPro"/>
</dbReference>
<dbReference type="RefSeq" id="XP_033671415.1">
    <property type="nucleotide sequence ID" value="XM_033815977.1"/>
</dbReference>
<dbReference type="EMBL" id="ML993585">
    <property type="protein sequence ID" value="KAF2170526.1"/>
    <property type="molecule type" value="Genomic_DNA"/>
</dbReference>
<proteinExistence type="inferred from homology"/>
<evidence type="ECO:0008006" key="7">
    <source>
        <dbReference type="Google" id="ProtNLM"/>
    </source>
</evidence>
<dbReference type="InterPro" id="IPR014026">
    <property type="entry name" value="UDP-Glc/GDP-Man_DH_dimer"/>
</dbReference>
<dbReference type="InterPro" id="IPR036220">
    <property type="entry name" value="UDP-Glc/GDP-Man_DH_C_sf"/>
</dbReference>
<feature type="domain" description="UDP-glucose/GDP-mannose dehydrogenase N-terminal" evidence="4">
    <location>
        <begin position="106"/>
        <end position="206"/>
    </location>
</feature>
<sequence>MKLKSLPHQILRLPETPPLTPPCEPLSTRSSCDYLGDLALSTKSDPSSYANPVVAVIGTGYVGLHLVEAFSSAYEVIAFDVSQRRLDTIGSTLPASVSCTSNAADLTRATHFLISVSTVIDERQNIDTACTRKAIQTIETYARPGSTIVIESSVAVGMTRDLLSSLMETKGLKCGMSPERVDPGRTYPHYTTIPKIISGLDGASLQSIQSLYSAVFHNLVLVSSPEVAEMTKLYENCQRMMCIAYANEMADACTQLSQSLSEKYSTHEKRRLSNTIAIDPLEVSRAAATKPFGYMPYTPSLGVGGHCIPCNPYYLFSNSSFPLLEACTDRMRERPARIGDELMTKLRNQSSGRKHILVVGLGFKRGQSVLSHSPGLALATHLLSNYNVYVAFADPLVEQAAVLSIPKLDEADWNVQTLLQFNGIVVAVDQPGLDWSVVKEVEAQGAHVEWFCSVS</sequence>
<dbReference type="AlphaFoldDB" id="A0A6A6CYS6"/>
<gene>
    <name evidence="5" type="ORF">M409DRAFT_64233</name>
</gene>
<dbReference type="GeneID" id="54569249"/>
<dbReference type="SUPFAM" id="SSF51735">
    <property type="entry name" value="NAD(P)-binding Rossmann-fold domains"/>
    <property type="match status" value="1"/>
</dbReference>
<evidence type="ECO:0000256" key="2">
    <source>
        <dbReference type="PIRNR" id="PIRNR000124"/>
    </source>
</evidence>
<evidence type="ECO:0000259" key="3">
    <source>
        <dbReference type="Pfam" id="PF00984"/>
    </source>
</evidence>
<dbReference type="InterPro" id="IPR001732">
    <property type="entry name" value="UDP-Glc/GDP-Man_DH_N"/>
</dbReference>
<dbReference type="InterPro" id="IPR028359">
    <property type="entry name" value="UDP_ManNAc/GlcNAc_DH"/>
</dbReference>
<dbReference type="PANTHER" id="PTHR43491:SF2">
    <property type="entry name" value="UDP-N-ACETYL-D-MANNOSAMINE DEHYDROGENASE"/>
    <property type="match status" value="1"/>
</dbReference>
<dbReference type="GO" id="GO:0016616">
    <property type="term" value="F:oxidoreductase activity, acting on the CH-OH group of donors, NAD or NADP as acceptor"/>
    <property type="evidence" value="ECO:0007669"/>
    <property type="project" value="InterPro"/>
</dbReference>
<protein>
    <recommendedName>
        <fullName evidence="7">UDP-glucose/GDP-mannose dehydrogenase C-terminal domain-containing protein</fullName>
    </recommendedName>
</protein>
<feature type="domain" description="UDP-glucose/GDP-mannose dehydrogenase dimerisation" evidence="3">
    <location>
        <begin position="270"/>
        <end position="318"/>
    </location>
</feature>
<dbReference type="GO" id="GO:0000271">
    <property type="term" value="P:polysaccharide biosynthetic process"/>
    <property type="evidence" value="ECO:0007669"/>
    <property type="project" value="InterPro"/>
</dbReference>
<dbReference type="NCBIfam" id="TIGR03026">
    <property type="entry name" value="NDP-sugDHase"/>
    <property type="match status" value="1"/>
</dbReference>
<reference evidence="5" key="1">
    <citation type="journal article" date="2020" name="Stud. Mycol.">
        <title>101 Dothideomycetes genomes: a test case for predicting lifestyles and emergence of pathogens.</title>
        <authorList>
            <person name="Haridas S."/>
            <person name="Albert R."/>
            <person name="Binder M."/>
            <person name="Bloem J."/>
            <person name="Labutti K."/>
            <person name="Salamov A."/>
            <person name="Andreopoulos B."/>
            <person name="Baker S."/>
            <person name="Barry K."/>
            <person name="Bills G."/>
            <person name="Bluhm B."/>
            <person name="Cannon C."/>
            <person name="Castanera R."/>
            <person name="Culley D."/>
            <person name="Daum C."/>
            <person name="Ezra D."/>
            <person name="Gonzalez J."/>
            <person name="Henrissat B."/>
            <person name="Kuo A."/>
            <person name="Liang C."/>
            <person name="Lipzen A."/>
            <person name="Lutzoni F."/>
            <person name="Magnuson J."/>
            <person name="Mondo S."/>
            <person name="Nolan M."/>
            <person name="Ohm R."/>
            <person name="Pangilinan J."/>
            <person name="Park H.-J."/>
            <person name="Ramirez L."/>
            <person name="Alfaro M."/>
            <person name="Sun H."/>
            <person name="Tritt A."/>
            <person name="Yoshinaga Y."/>
            <person name="Zwiers L.-H."/>
            <person name="Turgeon B."/>
            <person name="Goodwin S."/>
            <person name="Spatafora J."/>
            <person name="Crous P."/>
            <person name="Grigoriev I."/>
        </authorList>
    </citation>
    <scope>NUCLEOTIDE SEQUENCE</scope>
    <source>
        <strain evidence="5">ATCC 36951</strain>
    </source>
</reference>
<dbReference type="InterPro" id="IPR036291">
    <property type="entry name" value="NAD(P)-bd_dom_sf"/>
</dbReference>
<keyword evidence="6" id="KW-1185">Reference proteome</keyword>
<dbReference type="SUPFAM" id="SSF52413">
    <property type="entry name" value="UDP-glucose/GDP-mannose dehydrogenase C-terminal domain"/>
    <property type="match status" value="1"/>
</dbReference>
<comment type="similarity">
    <text evidence="1 2">Belongs to the UDP-glucose/GDP-mannose dehydrogenase family.</text>
</comment>
<dbReference type="Pfam" id="PF03721">
    <property type="entry name" value="UDPG_MGDP_dh_N"/>
    <property type="match status" value="1"/>
</dbReference>
<dbReference type="OrthoDB" id="5059218at2759"/>
<dbReference type="InterPro" id="IPR017476">
    <property type="entry name" value="UDP-Glc/GDP-Man"/>
</dbReference>
<evidence type="ECO:0000313" key="6">
    <source>
        <dbReference type="Proteomes" id="UP000799537"/>
    </source>
</evidence>